<accession>A0AAN8LZ88</accession>
<gene>
    <name evidence="1" type="ORF">J4Q44_G00095000</name>
</gene>
<sequence>MASSLICSETQSRVSSVLNRDVKQFGKKYMFDSNEEACWNSDQNSLNSSGNGQGRFSVGYSGIPTACQSVRIKGAVPRWLFRENVQIGRMPKRWRFG</sequence>
<protein>
    <recommendedName>
        <fullName evidence="3">Nuclear receptor 2C2-associated protein</fullName>
    </recommendedName>
</protein>
<keyword evidence="2" id="KW-1185">Reference proteome</keyword>
<dbReference type="EMBL" id="JAGTTL010000007">
    <property type="protein sequence ID" value="KAK6320393.1"/>
    <property type="molecule type" value="Genomic_DNA"/>
</dbReference>
<name>A0AAN8LZ88_9TELE</name>
<evidence type="ECO:0008006" key="3">
    <source>
        <dbReference type="Google" id="ProtNLM"/>
    </source>
</evidence>
<evidence type="ECO:0000313" key="1">
    <source>
        <dbReference type="EMBL" id="KAK6320393.1"/>
    </source>
</evidence>
<evidence type="ECO:0000313" key="2">
    <source>
        <dbReference type="Proteomes" id="UP001356427"/>
    </source>
</evidence>
<proteinExistence type="predicted"/>
<reference evidence="1 2" key="1">
    <citation type="submission" date="2021-04" db="EMBL/GenBank/DDBJ databases">
        <authorList>
            <person name="De Guttry C."/>
            <person name="Zahm M."/>
            <person name="Klopp C."/>
            <person name="Cabau C."/>
            <person name="Louis A."/>
            <person name="Berthelot C."/>
            <person name="Parey E."/>
            <person name="Roest Crollius H."/>
            <person name="Montfort J."/>
            <person name="Robinson-Rechavi M."/>
            <person name="Bucao C."/>
            <person name="Bouchez O."/>
            <person name="Gislard M."/>
            <person name="Lluch J."/>
            <person name="Milhes M."/>
            <person name="Lampietro C."/>
            <person name="Lopez Roques C."/>
            <person name="Donnadieu C."/>
            <person name="Braasch I."/>
            <person name="Desvignes T."/>
            <person name="Postlethwait J."/>
            <person name="Bobe J."/>
            <person name="Wedekind C."/>
            <person name="Guiguen Y."/>
        </authorList>
    </citation>
    <scope>NUCLEOTIDE SEQUENCE [LARGE SCALE GENOMIC DNA]</scope>
    <source>
        <strain evidence="1">Cs_M1</strain>
        <tissue evidence="1">Blood</tissue>
    </source>
</reference>
<organism evidence="1 2">
    <name type="scientific">Coregonus suidteri</name>
    <dbReference type="NCBI Taxonomy" id="861788"/>
    <lineage>
        <taxon>Eukaryota</taxon>
        <taxon>Metazoa</taxon>
        <taxon>Chordata</taxon>
        <taxon>Craniata</taxon>
        <taxon>Vertebrata</taxon>
        <taxon>Euteleostomi</taxon>
        <taxon>Actinopterygii</taxon>
        <taxon>Neopterygii</taxon>
        <taxon>Teleostei</taxon>
        <taxon>Protacanthopterygii</taxon>
        <taxon>Salmoniformes</taxon>
        <taxon>Salmonidae</taxon>
        <taxon>Coregoninae</taxon>
        <taxon>Coregonus</taxon>
    </lineage>
</organism>
<comment type="caution">
    <text evidence="1">The sequence shown here is derived from an EMBL/GenBank/DDBJ whole genome shotgun (WGS) entry which is preliminary data.</text>
</comment>
<dbReference type="Proteomes" id="UP001356427">
    <property type="component" value="Unassembled WGS sequence"/>
</dbReference>
<dbReference type="AlphaFoldDB" id="A0AAN8LZ88"/>